<dbReference type="Pfam" id="PF00856">
    <property type="entry name" value="SET"/>
    <property type="match status" value="1"/>
</dbReference>
<dbReference type="GO" id="GO:0070828">
    <property type="term" value="P:heterochromatin organization"/>
    <property type="evidence" value="ECO:0007669"/>
    <property type="project" value="TreeGrafter"/>
</dbReference>
<organism evidence="7">
    <name type="scientific">Norrisiella sphaerica</name>
    <dbReference type="NCBI Taxonomy" id="552664"/>
    <lineage>
        <taxon>Eukaryota</taxon>
        <taxon>Sar</taxon>
        <taxon>Rhizaria</taxon>
        <taxon>Cercozoa</taxon>
        <taxon>Chlorarachniophyceae</taxon>
        <taxon>Norrisiella</taxon>
    </lineage>
</organism>
<comment type="subcellular location">
    <subcellularLocation>
        <location evidence="2">Chromosome</location>
    </subcellularLocation>
    <subcellularLocation>
        <location evidence="1">Nucleus</location>
    </subcellularLocation>
</comment>
<dbReference type="AlphaFoldDB" id="A0A7S2QU98"/>
<protein>
    <recommendedName>
        <fullName evidence="8">Histone-lysine N-methyltransferase</fullName>
    </recommendedName>
</protein>
<evidence type="ECO:0008006" key="8">
    <source>
        <dbReference type="Google" id="ProtNLM"/>
    </source>
</evidence>
<dbReference type="PROSITE" id="PS50280">
    <property type="entry name" value="SET"/>
    <property type="match status" value="1"/>
</dbReference>
<keyword evidence="4" id="KW-0539">Nucleus</keyword>
<sequence length="305" mass="34779">MIDTREIIHLDSGNANGEGVHTAKKRRVFIDLTTFEEPQDSDIELLSERSLLRDLSGGREMKPVRVRGELRILGNFEYITNNTFSARIPQLQSLSSRPCKGCTCQGNCGENKSCECRKRYVETDGRFPFSRQHRLGNVNEVNKIYLCHEGCSCNATCMNRVESKVRYEVEVFNTKYKGWACRSLQNIDQGEFVMEYVGEVVEDDDKKAREFTYLFSVGESVNIDPVNKGNVARFMNHSCTPNLHGVRSVLPNIAEKTYHRVMFFANQKIIQGQELNISYGYEKARVPGICLPCRCYSPGCKQILI</sequence>
<evidence type="ECO:0000256" key="1">
    <source>
        <dbReference type="ARBA" id="ARBA00004123"/>
    </source>
</evidence>
<dbReference type="GO" id="GO:0005694">
    <property type="term" value="C:chromosome"/>
    <property type="evidence" value="ECO:0007669"/>
    <property type="project" value="UniProtKB-SubCell"/>
</dbReference>
<proteinExistence type="predicted"/>
<evidence type="ECO:0000256" key="4">
    <source>
        <dbReference type="ARBA" id="ARBA00023242"/>
    </source>
</evidence>
<dbReference type="InterPro" id="IPR046341">
    <property type="entry name" value="SET_dom_sf"/>
</dbReference>
<accession>A0A7S2QU98</accession>
<dbReference type="InterPro" id="IPR001214">
    <property type="entry name" value="SET_dom"/>
</dbReference>
<dbReference type="InterPro" id="IPR007728">
    <property type="entry name" value="Pre-SET_dom"/>
</dbReference>
<feature type="domain" description="Pre-SET" evidence="6">
    <location>
        <begin position="100"/>
        <end position="165"/>
    </location>
</feature>
<evidence type="ECO:0000259" key="6">
    <source>
        <dbReference type="PROSITE" id="PS50867"/>
    </source>
</evidence>
<dbReference type="SUPFAM" id="SSF82199">
    <property type="entry name" value="SET domain"/>
    <property type="match status" value="1"/>
</dbReference>
<dbReference type="GO" id="GO:0008270">
    <property type="term" value="F:zinc ion binding"/>
    <property type="evidence" value="ECO:0007669"/>
    <property type="project" value="InterPro"/>
</dbReference>
<dbReference type="GO" id="GO:0010629">
    <property type="term" value="P:negative regulation of gene expression"/>
    <property type="evidence" value="ECO:0007669"/>
    <property type="project" value="TreeGrafter"/>
</dbReference>
<dbReference type="SMART" id="SM00317">
    <property type="entry name" value="SET"/>
    <property type="match status" value="1"/>
</dbReference>
<dbReference type="GO" id="GO:0046974">
    <property type="term" value="F:histone H3K9 methyltransferase activity"/>
    <property type="evidence" value="ECO:0007669"/>
    <property type="project" value="TreeGrafter"/>
</dbReference>
<dbReference type="Gene3D" id="2.170.270.10">
    <property type="entry name" value="SET domain"/>
    <property type="match status" value="1"/>
</dbReference>
<dbReference type="PROSITE" id="PS50867">
    <property type="entry name" value="PRE_SET"/>
    <property type="match status" value="1"/>
</dbReference>
<dbReference type="PANTHER" id="PTHR46024">
    <property type="entry name" value="HISTONE-LYSINE N-METHYLTRANSFERASE EGGLESS"/>
    <property type="match status" value="1"/>
</dbReference>
<evidence type="ECO:0000256" key="2">
    <source>
        <dbReference type="ARBA" id="ARBA00004286"/>
    </source>
</evidence>
<evidence type="ECO:0000259" key="5">
    <source>
        <dbReference type="PROSITE" id="PS50280"/>
    </source>
</evidence>
<reference evidence="7" key="1">
    <citation type="submission" date="2021-01" db="EMBL/GenBank/DDBJ databases">
        <authorList>
            <person name="Corre E."/>
            <person name="Pelletier E."/>
            <person name="Niang G."/>
            <person name="Scheremetjew M."/>
            <person name="Finn R."/>
            <person name="Kale V."/>
            <person name="Holt S."/>
            <person name="Cochrane G."/>
            <person name="Meng A."/>
            <person name="Brown T."/>
            <person name="Cohen L."/>
        </authorList>
    </citation>
    <scope>NUCLEOTIDE SEQUENCE</scope>
    <source>
        <strain evidence="7">BC52</strain>
    </source>
</reference>
<name>A0A7S2QU98_9EUKA</name>
<keyword evidence="3" id="KW-0158">Chromosome</keyword>
<feature type="domain" description="SET" evidence="5">
    <location>
        <begin position="167"/>
        <end position="280"/>
    </location>
</feature>
<dbReference type="GO" id="GO:0005634">
    <property type="term" value="C:nucleus"/>
    <property type="evidence" value="ECO:0007669"/>
    <property type="project" value="UniProtKB-SubCell"/>
</dbReference>
<evidence type="ECO:0000313" key="7">
    <source>
        <dbReference type="EMBL" id="CAD9651289.1"/>
    </source>
</evidence>
<evidence type="ECO:0000256" key="3">
    <source>
        <dbReference type="ARBA" id="ARBA00022454"/>
    </source>
</evidence>
<dbReference type="EMBL" id="HBHC01001714">
    <property type="protein sequence ID" value="CAD9651289.1"/>
    <property type="molecule type" value="Transcribed_RNA"/>
</dbReference>
<dbReference type="InterPro" id="IPR051516">
    <property type="entry name" value="SETDB_methyltransferase"/>
</dbReference>
<dbReference type="PANTHER" id="PTHR46024:SF1">
    <property type="entry name" value="HISTONE-LYSINE N-METHYLTRANSFERASE EGGLESS"/>
    <property type="match status" value="1"/>
</dbReference>
<gene>
    <name evidence="7" type="ORF">NSPH01132_LOCUS1029</name>
</gene>